<dbReference type="OrthoDB" id="2015640at2759"/>
<evidence type="ECO:0000313" key="14">
    <source>
        <dbReference type="Proteomes" id="UP000257109"/>
    </source>
</evidence>
<gene>
    <name evidence="13" type="ORF">CR513_52709</name>
</gene>
<keyword evidence="7" id="KW-0325">Glycoprotein</keyword>
<evidence type="ECO:0000256" key="8">
    <source>
        <dbReference type="ARBA" id="ARBA00023288"/>
    </source>
</evidence>
<dbReference type="Proteomes" id="UP000257109">
    <property type="component" value="Unassembled WGS sequence"/>
</dbReference>
<keyword evidence="14" id="KW-1185">Reference proteome</keyword>
<dbReference type="InterPro" id="IPR041846">
    <property type="entry name" value="ENL_dom"/>
</dbReference>
<keyword evidence="8" id="KW-0449">Lipoprotein</keyword>
<evidence type="ECO:0000256" key="3">
    <source>
        <dbReference type="ARBA" id="ARBA00022622"/>
    </source>
</evidence>
<protein>
    <submittedName>
        <fullName evidence="13">Early nodulin-like protein 2</fullName>
    </submittedName>
</protein>
<dbReference type="PRINTS" id="PR01217">
    <property type="entry name" value="PRICHEXTENSN"/>
</dbReference>
<evidence type="ECO:0000313" key="13">
    <source>
        <dbReference type="EMBL" id="RDX68319.1"/>
    </source>
</evidence>
<dbReference type="GO" id="GO:0005886">
    <property type="term" value="C:plasma membrane"/>
    <property type="evidence" value="ECO:0007669"/>
    <property type="project" value="UniProtKB-SubCell"/>
</dbReference>
<dbReference type="GO" id="GO:0009055">
    <property type="term" value="F:electron transfer activity"/>
    <property type="evidence" value="ECO:0007669"/>
    <property type="project" value="InterPro"/>
</dbReference>
<keyword evidence="3" id="KW-0336">GPI-anchor</keyword>
<feature type="chain" id="PRO_5016688791" evidence="11">
    <location>
        <begin position="23"/>
        <end position="247"/>
    </location>
</feature>
<reference evidence="13" key="1">
    <citation type="submission" date="2018-05" db="EMBL/GenBank/DDBJ databases">
        <title>Draft genome of Mucuna pruriens seed.</title>
        <authorList>
            <person name="Nnadi N.E."/>
            <person name="Vos R."/>
            <person name="Hasami M.H."/>
            <person name="Devisetty U.K."/>
            <person name="Aguiy J.C."/>
        </authorList>
    </citation>
    <scope>NUCLEOTIDE SEQUENCE [LARGE SCALE GENOMIC DNA]</scope>
    <source>
        <strain evidence="13">JCA_2017</strain>
    </source>
</reference>
<comment type="subcellular location">
    <subcellularLocation>
        <location evidence="1">Cell membrane</location>
        <topology evidence="1">Lipid-anchor</topology>
        <topology evidence="1">GPI-anchor</topology>
    </subcellularLocation>
</comment>
<dbReference type="PANTHER" id="PTHR33021:SF514">
    <property type="entry name" value="PHYTOCYANIN DOMAIN-CONTAINING PROTEIN"/>
    <property type="match status" value="1"/>
</dbReference>
<dbReference type="GO" id="GO:0098552">
    <property type="term" value="C:side of membrane"/>
    <property type="evidence" value="ECO:0007669"/>
    <property type="project" value="UniProtKB-KW"/>
</dbReference>
<evidence type="ECO:0000259" key="12">
    <source>
        <dbReference type="PROSITE" id="PS51485"/>
    </source>
</evidence>
<comment type="caution">
    <text evidence="13">The sequence shown here is derived from an EMBL/GenBank/DDBJ whole genome shotgun (WGS) entry which is preliminary data.</text>
</comment>
<feature type="compositionally biased region" description="Pro residues" evidence="10">
    <location>
        <begin position="196"/>
        <end position="209"/>
    </location>
</feature>
<dbReference type="SUPFAM" id="SSF49503">
    <property type="entry name" value="Cupredoxins"/>
    <property type="match status" value="1"/>
</dbReference>
<dbReference type="FunFam" id="2.60.40.420:FF:000010">
    <property type="entry name" value="Early nodulin-like protein 1"/>
    <property type="match status" value="1"/>
</dbReference>
<keyword evidence="6" id="KW-1015">Disulfide bond</keyword>
<evidence type="ECO:0000256" key="4">
    <source>
        <dbReference type="ARBA" id="ARBA00022729"/>
    </source>
</evidence>
<proteinExistence type="inferred from homology"/>
<dbReference type="EMBL" id="QJKJ01012593">
    <property type="protein sequence ID" value="RDX68319.1"/>
    <property type="molecule type" value="Genomic_DNA"/>
</dbReference>
<dbReference type="PROSITE" id="PS51485">
    <property type="entry name" value="PHYTOCYANIN"/>
    <property type="match status" value="1"/>
</dbReference>
<feature type="domain" description="Phytocyanin" evidence="12">
    <location>
        <begin position="23"/>
        <end position="124"/>
    </location>
</feature>
<feature type="compositionally biased region" description="Pro residues" evidence="10">
    <location>
        <begin position="126"/>
        <end position="187"/>
    </location>
</feature>
<dbReference type="Gene3D" id="2.60.40.420">
    <property type="entry name" value="Cupredoxins - blue copper proteins"/>
    <property type="match status" value="1"/>
</dbReference>
<dbReference type="PANTHER" id="PTHR33021">
    <property type="entry name" value="BLUE COPPER PROTEIN"/>
    <property type="match status" value="1"/>
</dbReference>
<evidence type="ECO:0000256" key="5">
    <source>
        <dbReference type="ARBA" id="ARBA00023136"/>
    </source>
</evidence>
<sequence>MEFQRLLCLFLFLLTLLSSSQAYKFNVGGSQGWVPNPSESYNNWAGRNRFQINDIIVFKYKKGSDSVLEVKKEDYDKCNKTNPIKKFENGDTEFKFDRSGPFYFISGKDGNCEKGQKLIIVVLSPRTPPKPSPSPSPKPNPPTVSPPASPPTSPSPASPSTSPSPVPTAPSPVAIPPPPANSPPAPGPDTHTTPPAQGPSSPPPAPGKSPSPSSNSTAPPSGNSGSFVAPSMVLVYSVTIVVGAALL</sequence>
<evidence type="ECO:0000256" key="11">
    <source>
        <dbReference type="SAM" id="SignalP"/>
    </source>
</evidence>
<dbReference type="AlphaFoldDB" id="A0A371EQV5"/>
<name>A0A371EQV5_MUCPR</name>
<dbReference type="STRING" id="157652.A0A371EQV5"/>
<dbReference type="InterPro" id="IPR008972">
    <property type="entry name" value="Cupredoxin"/>
</dbReference>
<dbReference type="InterPro" id="IPR003245">
    <property type="entry name" value="Phytocyanin_dom"/>
</dbReference>
<dbReference type="CDD" id="cd11019">
    <property type="entry name" value="OsENODL1_like"/>
    <property type="match status" value="1"/>
</dbReference>
<comment type="similarity">
    <text evidence="9">Belongs to the early nodulin-like (ENODL) family.</text>
</comment>
<organism evidence="13 14">
    <name type="scientific">Mucuna pruriens</name>
    <name type="common">Velvet bean</name>
    <name type="synonym">Dolichos pruriens</name>
    <dbReference type="NCBI Taxonomy" id="157652"/>
    <lineage>
        <taxon>Eukaryota</taxon>
        <taxon>Viridiplantae</taxon>
        <taxon>Streptophyta</taxon>
        <taxon>Embryophyta</taxon>
        <taxon>Tracheophyta</taxon>
        <taxon>Spermatophyta</taxon>
        <taxon>Magnoliopsida</taxon>
        <taxon>eudicotyledons</taxon>
        <taxon>Gunneridae</taxon>
        <taxon>Pentapetalae</taxon>
        <taxon>rosids</taxon>
        <taxon>fabids</taxon>
        <taxon>Fabales</taxon>
        <taxon>Fabaceae</taxon>
        <taxon>Papilionoideae</taxon>
        <taxon>50 kb inversion clade</taxon>
        <taxon>NPAAA clade</taxon>
        <taxon>indigoferoid/millettioid clade</taxon>
        <taxon>Phaseoleae</taxon>
        <taxon>Mucuna</taxon>
    </lineage>
</organism>
<feature type="region of interest" description="Disordered" evidence="10">
    <location>
        <begin position="124"/>
        <end position="228"/>
    </location>
</feature>
<dbReference type="InterPro" id="IPR039391">
    <property type="entry name" value="Phytocyanin-like"/>
</dbReference>
<feature type="compositionally biased region" description="Low complexity" evidence="10">
    <location>
        <begin position="210"/>
        <end position="226"/>
    </location>
</feature>
<dbReference type="Pfam" id="PF02298">
    <property type="entry name" value="Cu_bind_like"/>
    <property type="match status" value="1"/>
</dbReference>
<feature type="non-terminal residue" evidence="13">
    <location>
        <position position="247"/>
    </location>
</feature>
<feature type="signal peptide" evidence="11">
    <location>
        <begin position="1"/>
        <end position="22"/>
    </location>
</feature>
<evidence type="ECO:0000256" key="9">
    <source>
        <dbReference type="ARBA" id="ARBA00035011"/>
    </source>
</evidence>
<accession>A0A371EQV5</accession>
<keyword evidence="5" id="KW-0472">Membrane</keyword>
<evidence type="ECO:0000256" key="6">
    <source>
        <dbReference type="ARBA" id="ARBA00023157"/>
    </source>
</evidence>
<evidence type="ECO:0000256" key="2">
    <source>
        <dbReference type="ARBA" id="ARBA00022475"/>
    </source>
</evidence>
<keyword evidence="4 11" id="KW-0732">Signal</keyword>
<evidence type="ECO:0000256" key="7">
    <source>
        <dbReference type="ARBA" id="ARBA00023180"/>
    </source>
</evidence>
<keyword evidence="2" id="KW-1003">Cell membrane</keyword>
<evidence type="ECO:0000256" key="1">
    <source>
        <dbReference type="ARBA" id="ARBA00004609"/>
    </source>
</evidence>
<evidence type="ECO:0000256" key="10">
    <source>
        <dbReference type="SAM" id="MobiDB-lite"/>
    </source>
</evidence>